<dbReference type="RefSeq" id="WP_322938590.1">
    <property type="nucleotide sequence ID" value="NZ_CP141059.1"/>
</dbReference>
<proteinExistence type="predicted"/>
<evidence type="ECO:0008006" key="3">
    <source>
        <dbReference type="Google" id="ProtNLM"/>
    </source>
</evidence>
<sequence length="206" mass="22814">MFARTSTFHGDPSGISGAFNFVRDEVMPALADVPGWVGLSMMIDRPTGECITTTSWDDVDAMRASSDRLTKFRDRVGGILNAPPAVQEWQVAVMRRADPAHTDRWCRVTWLKAADGNLDRGVDIYRTGLLPRIEQLPGFCSASLMVDRARGRVCSTASFKTLESLQLSREEALMIREAGIREADVDIMDAAEYELAIAHLRVPELA</sequence>
<keyword evidence="2" id="KW-1185">Reference proteome</keyword>
<gene>
    <name evidence="1" type="ORF">SHK19_10270</name>
</gene>
<protein>
    <recommendedName>
        <fullName evidence="3">ABM domain-containing protein</fullName>
    </recommendedName>
</protein>
<dbReference type="SUPFAM" id="SSF54909">
    <property type="entry name" value="Dimeric alpha+beta barrel"/>
    <property type="match status" value="1"/>
</dbReference>
<reference evidence="2" key="1">
    <citation type="submission" date="2023-12" db="EMBL/GenBank/DDBJ databases">
        <title>Novel species in genus Nocardioides.</title>
        <authorList>
            <person name="Zhou H."/>
        </authorList>
    </citation>
    <scope>NUCLEOTIDE SEQUENCE [LARGE SCALE GENOMIC DNA]</scope>
    <source>
        <strain evidence="2">HM61</strain>
    </source>
</reference>
<organism evidence="1 2">
    <name type="scientific">Nocardioides bizhenqiangii</name>
    <dbReference type="NCBI Taxonomy" id="3095076"/>
    <lineage>
        <taxon>Bacteria</taxon>
        <taxon>Bacillati</taxon>
        <taxon>Actinomycetota</taxon>
        <taxon>Actinomycetes</taxon>
        <taxon>Propionibacteriales</taxon>
        <taxon>Nocardioidaceae</taxon>
        <taxon>Nocardioides</taxon>
    </lineage>
</organism>
<evidence type="ECO:0000313" key="2">
    <source>
        <dbReference type="Proteomes" id="UP001327225"/>
    </source>
</evidence>
<dbReference type="Proteomes" id="UP001327225">
    <property type="component" value="Chromosome"/>
</dbReference>
<evidence type="ECO:0000313" key="1">
    <source>
        <dbReference type="EMBL" id="WQQ28596.1"/>
    </source>
</evidence>
<name>A0ABZ0ZY99_9ACTN</name>
<dbReference type="EMBL" id="CP141059">
    <property type="protein sequence ID" value="WQQ28596.1"/>
    <property type="molecule type" value="Genomic_DNA"/>
</dbReference>
<dbReference type="InterPro" id="IPR011008">
    <property type="entry name" value="Dimeric_a/b-barrel"/>
</dbReference>
<accession>A0ABZ0ZY99</accession>